<organism evidence="1">
    <name type="scientific">Anguilla anguilla</name>
    <name type="common">European freshwater eel</name>
    <name type="synonym">Muraena anguilla</name>
    <dbReference type="NCBI Taxonomy" id="7936"/>
    <lineage>
        <taxon>Eukaryota</taxon>
        <taxon>Metazoa</taxon>
        <taxon>Chordata</taxon>
        <taxon>Craniata</taxon>
        <taxon>Vertebrata</taxon>
        <taxon>Euteleostomi</taxon>
        <taxon>Actinopterygii</taxon>
        <taxon>Neopterygii</taxon>
        <taxon>Teleostei</taxon>
        <taxon>Anguilliformes</taxon>
        <taxon>Anguillidae</taxon>
        <taxon>Anguilla</taxon>
    </lineage>
</organism>
<dbReference type="EMBL" id="GBXM01108720">
    <property type="protein sequence ID" value="JAG99856.1"/>
    <property type="molecule type" value="Transcribed_RNA"/>
</dbReference>
<sequence length="35" mass="4104">MNHGLCFNKISTYCRNLVVCKIKLVVPEFRSITIY</sequence>
<evidence type="ECO:0000313" key="1">
    <source>
        <dbReference type="EMBL" id="JAG99856.1"/>
    </source>
</evidence>
<dbReference type="AlphaFoldDB" id="A0A0E9P6F7"/>
<name>A0A0E9P6F7_ANGAN</name>
<proteinExistence type="predicted"/>
<reference evidence="1" key="1">
    <citation type="submission" date="2014-11" db="EMBL/GenBank/DDBJ databases">
        <authorList>
            <person name="Amaro Gonzalez C."/>
        </authorList>
    </citation>
    <scope>NUCLEOTIDE SEQUENCE</scope>
</reference>
<accession>A0A0E9P6F7</accession>
<protein>
    <submittedName>
        <fullName evidence="1">Uncharacterized protein</fullName>
    </submittedName>
</protein>
<reference evidence="1" key="2">
    <citation type="journal article" date="2015" name="Fish Shellfish Immunol.">
        <title>Early steps in the European eel (Anguilla anguilla)-Vibrio vulnificus interaction in the gills: Role of the RtxA13 toxin.</title>
        <authorList>
            <person name="Callol A."/>
            <person name="Pajuelo D."/>
            <person name="Ebbesson L."/>
            <person name="Teles M."/>
            <person name="MacKenzie S."/>
            <person name="Amaro C."/>
        </authorList>
    </citation>
    <scope>NUCLEOTIDE SEQUENCE</scope>
</reference>